<dbReference type="RefSeq" id="XP_015701242.1">
    <property type="nucleotide sequence ID" value="XM_015844334.1"/>
</dbReference>
<dbReference type="GeneID" id="9099661"/>
<keyword evidence="2" id="KW-1185">Reference proteome</keyword>
<dbReference type="PANTHER" id="PTHR43591:SF24">
    <property type="entry name" value="2-METHOXY-6-POLYPRENYL-1,4-BENZOQUINOL METHYLASE, MITOCHONDRIAL"/>
    <property type="match status" value="1"/>
</dbReference>
<dbReference type="OrthoDB" id="2013972at2759"/>
<evidence type="ECO:0000313" key="1">
    <source>
        <dbReference type="EMBL" id="EEH38920.2"/>
    </source>
</evidence>
<dbReference type="HOGENOM" id="CLU_010595_7_1_1"/>
<dbReference type="Gene3D" id="3.40.50.150">
    <property type="entry name" value="Vaccinia Virus protein VP39"/>
    <property type="match status" value="1"/>
</dbReference>
<proteinExistence type="predicted"/>
<dbReference type="KEGG" id="pbl:PAAG_01382"/>
<dbReference type="PANTHER" id="PTHR43591">
    <property type="entry name" value="METHYLTRANSFERASE"/>
    <property type="match status" value="1"/>
</dbReference>
<accession>C1GS87</accession>
<dbReference type="AlphaFoldDB" id="C1GS87"/>
<name>C1GS87_PARBA</name>
<dbReference type="OMA" id="NVEFMMD"/>
<dbReference type="SUPFAM" id="SSF53335">
    <property type="entry name" value="S-adenosyl-L-methionine-dependent methyltransferases"/>
    <property type="match status" value="1"/>
</dbReference>
<evidence type="ECO:0008006" key="3">
    <source>
        <dbReference type="Google" id="ProtNLM"/>
    </source>
</evidence>
<organism evidence="1 2">
    <name type="scientific">Paracoccidioides lutzii (strain ATCC MYA-826 / Pb01)</name>
    <name type="common">Paracoccidioides brasiliensis</name>
    <dbReference type="NCBI Taxonomy" id="502779"/>
    <lineage>
        <taxon>Eukaryota</taxon>
        <taxon>Fungi</taxon>
        <taxon>Dikarya</taxon>
        <taxon>Ascomycota</taxon>
        <taxon>Pezizomycotina</taxon>
        <taxon>Eurotiomycetes</taxon>
        <taxon>Eurotiomycetidae</taxon>
        <taxon>Onygenales</taxon>
        <taxon>Ajellomycetaceae</taxon>
        <taxon>Paracoccidioides</taxon>
    </lineage>
</organism>
<evidence type="ECO:0000313" key="2">
    <source>
        <dbReference type="Proteomes" id="UP000002059"/>
    </source>
</evidence>
<dbReference type="InterPro" id="IPR029063">
    <property type="entry name" value="SAM-dependent_MTases_sf"/>
</dbReference>
<dbReference type="Proteomes" id="UP000002059">
    <property type="component" value="Partially assembled WGS sequence"/>
</dbReference>
<gene>
    <name evidence="1" type="ORF">PAAG_01382</name>
</gene>
<protein>
    <recommendedName>
        <fullName evidence="3">Methyltransferase</fullName>
    </recommendedName>
</protein>
<dbReference type="CDD" id="cd02440">
    <property type="entry name" value="AdoMet_MTases"/>
    <property type="match status" value="1"/>
</dbReference>
<dbReference type="Pfam" id="PF13489">
    <property type="entry name" value="Methyltransf_23"/>
    <property type="match status" value="1"/>
</dbReference>
<reference evidence="1 2" key="1">
    <citation type="journal article" date="2011" name="PLoS Genet.">
        <title>Comparative genomic analysis of human fungal pathogens causing paracoccidioidomycosis.</title>
        <authorList>
            <person name="Desjardins C.A."/>
            <person name="Champion M.D."/>
            <person name="Holder J.W."/>
            <person name="Muszewska A."/>
            <person name="Goldberg J."/>
            <person name="Bailao A.M."/>
            <person name="Brigido M.M."/>
            <person name="Ferreira M.E."/>
            <person name="Garcia A.M."/>
            <person name="Grynberg M."/>
            <person name="Gujja S."/>
            <person name="Heiman D.I."/>
            <person name="Henn M.R."/>
            <person name="Kodira C.D."/>
            <person name="Leon-Narvaez H."/>
            <person name="Longo L.V."/>
            <person name="Ma L.J."/>
            <person name="Malavazi I."/>
            <person name="Matsuo A.L."/>
            <person name="Morais F.V."/>
            <person name="Pereira M."/>
            <person name="Rodriguez-Brito S."/>
            <person name="Sakthikumar S."/>
            <person name="Salem-Izacc S.M."/>
            <person name="Sykes S.M."/>
            <person name="Teixeira M.M."/>
            <person name="Vallejo M.C."/>
            <person name="Walter M.E."/>
            <person name="Yandava C."/>
            <person name="Young S."/>
            <person name="Zeng Q."/>
            <person name="Zucker J."/>
            <person name="Felipe M.S."/>
            <person name="Goldman G.H."/>
            <person name="Haas B.J."/>
            <person name="McEwen J.G."/>
            <person name="Nino-Vega G."/>
            <person name="Puccia R."/>
            <person name="San-Blas G."/>
            <person name="Soares C.M."/>
            <person name="Birren B.W."/>
            <person name="Cuomo C.A."/>
        </authorList>
    </citation>
    <scope>NUCLEOTIDE SEQUENCE [LARGE SCALE GENOMIC DNA]</scope>
    <source>
        <strain evidence="2">ATCC MYA-826 / Pb01</strain>
    </source>
</reference>
<sequence length="332" mass="37830">MLTPNSPIQLDAASDETDSTVYTDYDSIASTLPNYIYQNGRRYTSQGVKYLLPNDEREQERLDFLHHIFRLTLDGDLCYTKLENPQRILDIGTGTGIWAMDSKSPLRLTLAEIYPGAHVIGTDLSPIQPGGIPDNVEFIVDDALQEWTFPESSVDFIHIRCLGGSIPDWPQLLSQCYKVIRPGGQIELSEARTQLCCDDGSFPEESLCKKWMKEHQRLAKKCGFHFDVFPEFRGWAYNAGFVDVDTSEKIVPAGTWPRDRNLKRRGAYFMAQLLDFALDSYSVALFTRGGGWHEEEVRSLLNGVKAELRTNKMHLYTHLYVVYLANNSDEER</sequence>
<dbReference type="EMBL" id="KN293994">
    <property type="protein sequence ID" value="EEH38920.2"/>
    <property type="molecule type" value="Genomic_DNA"/>
</dbReference>
<dbReference type="GO" id="GO:0008168">
    <property type="term" value="F:methyltransferase activity"/>
    <property type="evidence" value="ECO:0007669"/>
    <property type="project" value="TreeGrafter"/>
</dbReference>
<dbReference type="VEuPathDB" id="FungiDB:PAAG_01382"/>